<keyword evidence="1" id="KW-0805">Transcription regulation</keyword>
<gene>
    <name evidence="6" type="ORF">GCM10025780_27000</name>
</gene>
<dbReference type="PANTHER" id="PTHR47506">
    <property type="entry name" value="TRANSCRIPTIONAL REGULATORY PROTEIN"/>
    <property type="match status" value="1"/>
</dbReference>
<proteinExistence type="predicted"/>
<dbReference type="InterPro" id="IPR001647">
    <property type="entry name" value="HTH_TetR"/>
</dbReference>
<sequence>MPLASAVLTGDRRRRSLVKCADELFNAHGITPTSLDSIASSAGFSRGDLDAAFVDKDALVEAVLDARHADWRANIAKGMEAFPDPRDKILSIFGYLEGWFAEETFQGCVFVNAYAELGRDVPWVAVMVLRHKTVFSDLVEALAVEAGLPVIAGTSIALLAEGAQVTAAFTHTVAPAREARTAAAMIIALYQVPTTGSLSFF</sequence>
<dbReference type="PANTHER" id="PTHR47506:SF1">
    <property type="entry name" value="HTH-TYPE TRANSCRIPTIONAL REGULATOR YJDC"/>
    <property type="match status" value="1"/>
</dbReference>
<evidence type="ECO:0000313" key="7">
    <source>
        <dbReference type="Proteomes" id="UP001501295"/>
    </source>
</evidence>
<keyword evidence="3" id="KW-0804">Transcription</keyword>
<protein>
    <submittedName>
        <fullName evidence="6">TetR/AcrR family transcriptional regulator</fullName>
    </submittedName>
</protein>
<evidence type="ECO:0000313" key="6">
    <source>
        <dbReference type="EMBL" id="GAA4680357.1"/>
    </source>
</evidence>
<accession>A0ABP8W606</accession>
<keyword evidence="7" id="KW-1185">Reference proteome</keyword>
<dbReference type="Proteomes" id="UP001501295">
    <property type="component" value="Unassembled WGS sequence"/>
</dbReference>
<evidence type="ECO:0000256" key="2">
    <source>
        <dbReference type="ARBA" id="ARBA00023125"/>
    </source>
</evidence>
<name>A0ABP8W606_9MICO</name>
<organism evidence="6 7">
    <name type="scientific">Frondihabitans cladoniiphilus</name>
    <dbReference type="NCBI Taxonomy" id="715785"/>
    <lineage>
        <taxon>Bacteria</taxon>
        <taxon>Bacillati</taxon>
        <taxon>Actinomycetota</taxon>
        <taxon>Actinomycetes</taxon>
        <taxon>Micrococcales</taxon>
        <taxon>Microbacteriaceae</taxon>
        <taxon>Frondihabitans</taxon>
    </lineage>
</organism>
<comment type="caution">
    <text evidence="6">The sequence shown here is derived from an EMBL/GenBank/DDBJ whole genome shotgun (WGS) entry which is preliminary data.</text>
</comment>
<evidence type="ECO:0000259" key="5">
    <source>
        <dbReference type="PROSITE" id="PS50977"/>
    </source>
</evidence>
<evidence type="ECO:0000256" key="1">
    <source>
        <dbReference type="ARBA" id="ARBA00023015"/>
    </source>
</evidence>
<dbReference type="RefSeq" id="WP_345376426.1">
    <property type="nucleotide sequence ID" value="NZ_BAABLM010000005.1"/>
</dbReference>
<keyword evidence="2 4" id="KW-0238">DNA-binding</keyword>
<dbReference type="PROSITE" id="PS50977">
    <property type="entry name" value="HTH_TETR_2"/>
    <property type="match status" value="1"/>
</dbReference>
<dbReference type="Gene3D" id="1.10.357.10">
    <property type="entry name" value="Tetracycline Repressor, domain 2"/>
    <property type="match status" value="1"/>
</dbReference>
<reference evidence="7" key="1">
    <citation type="journal article" date="2019" name="Int. J. Syst. Evol. Microbiol.">
        <title>The Global Catalogue of Microorganisms (GCM) 10K type strain sequencing project: providing services to taxonomists for standard genome sequencing and annotation.</title>
        <authorList>
            <consortium name="The Broad Institute Genomics Platform"/>
            <consortium name="The Broad Institute Genome Sequencing Center for Infectious Disease"/>
            <person name="Wu L."/>
            <person name="Ma J."/>
        </authorList>
    </citation>
    <scope>NUCLEOTIDE SEQUENCE [LARGE SCALE GENOMIC DNA]</scope>
    <source>
        <strain evidence="7">JCM 18956</strain>
    </source>
</reference>
<dbReference type="InterPro" id="IPR036271">
    <property type="entry name" value="Tet_transcr_reg_TetR-rel_C_sf"/>
</dbReference>
<dbReference type="SUPFAM" id="SSF46689">
    <property type="entry name" value="Homeodomain-like"/>
    <property type="match status" value="1"/>
</dbReference>
<dbReference type="Pfam" id="PF00440">
    <property type="entry name" value="TetR_N"/>
    <property type="match status" value="1"/>
</dbReference>
<feature type="domain" description="HTH tetR-type" evidence="5">
    <location>
        <begin position="11"/>
        <end position="71"/>
    </location>
</feature>
<feature type="DNA-binding region" description="H-T-H motif" evidence="4">
    <location>
        <begin position="34"/>
        <end position="53"/>
    </location>
</feature>
<dbReference type="EMBL" id="BAABLM010000005">
    <property type="protein sequence ID" value="GAA4680357.1"/>
    <property type="molecule type" value="Genomic_DNA"/>
</dbReference>
<dbReference type="SUPFAM" id="SSF48498">
    <property type="entry name" value="Tetracyclin repressor-like, C-terminal domain"/>
    <property type="match status" value="1"/>
</dbReference>
<evidence type="ECO:0000256" key="3">
    <source>
        <dbReference type="ARBA" id="ARBA00023163"/>
    </source>
</evidence>
<evidence type="ECO:0000256" key="4">
    <source>
        <dbReference type="PROSITE-ProRule" id="PRU00335"/>
    </source>
</evidence>
<dbReference type="InterPro" id="IPR009057">
    <property type="entry name" value="Homeodomain-like_sf"/>
</dbReference>